<evidence type="ECO:0000313" key="3">
    <source>
        <dbReference type="Proteomes" id="UP001066276"/>
    </source>
</evidence>
<feature type="compositionally biased region" description="Pro residues" evidence="1">
    <location>
        <begin position="53"/>
        <end position="62"/>
    </location>
</feature>
<sequence>MSLGGTVPQSDRRRSPPPEAPTTRSEPRDTKASFSRLHDRTAALAAGQASKAGPPPAQPAPRHPTAGEPAAKIVQQARTPQ</sequence>
<name>A0AAV7REV4_PLEWA</name>
<feature type="region of interest" description="Disordered" evidence="1">
    <location>
        <begin position="1"/>
        <end position="81"/>
    </location>
</feature>
<protein>
    <submittedName>
        <fullName evidence="2">Uncharacterized protein</fullName>
    </submittedName>
</protein>
<dbReference type="AlphaFoldDB" id="A0AAV7REV4"/>
<feature type="compositionally biased region" description="Low complexity" evidence="1">
    <location>
        <begin position="42"/>
        <end position="52"/>
    </location>
</feature>
<feature type="compositionally biased region" description="Basic and acidic residues" evidence="1">
    <location>
        <begin position="25"/>
        <end position="41"/>
    </location>
</feature>
<dbReference type="Proteomes" id="UP001066276">
    <property type="component" value="Chromosome 5"/>
</dbReference>
<keyword evidence="3" id="KW-1185">Reference proteome</keyword>
<reference evidence="2" key="1">
    <citation type="journal article" date="2022" name="bioRxiv">
        <title>Sequencing and chromosome-scale assembly of the giantPleurodeles waltlgenome.</title>
        <authorList>
            <person name="Brown T."/>
            <person name="Elewa A."/>
            <person name="Iarovenko S."/>
            <person name="Subramanian E."/>
            <person name="Araus A.J."/>
            <person name="Petzold A."/>
            <person name="Susuki M."/>
            <person name="Suzuki K.-i.T."/>
            <person name="Hayashi T."/>
            <person name="Toyoda A."/>
            <person name="Oliveira C."/>
            <person name="Osipova E."/>
            <person name="Leigh N.D."/>
            <person name="Simon A."/>
            <person name="Yun M.H."/>
        </authorList>
    </citation>
    <scope>NUCLEOTIDE SEQUENCE</scope>
    <source>
        <strain evidence="2">20211129_DDA</strain>
        <tissue evidence="2">Liver</tissue>
    </source>
</reference>
<dbReference type="EMBL" id="JANPWB010000009">
    <property type="protein sequence ID" value="KAJ1150630.1"/>
    <property type="molecule type" value="Genomic_DNA"/>
</dbReference>
<comment type="caution">
    <text evidence="2">The sequence shown here is derived from an EMBL/GenBank/DDBJ whole genome shotgun (WGS) entry which is preliminary data.</text>
</comment>
<organism evidence="2 3">
    <name type="scientific">Pleurodeles waltl</name>
    <name type="common">Iberian ribbed newt</name>
    <dbReference type="NCBI Taxonomy" id="8319"/>
    <lineage>
        <taxon>Eukaryota</taxon>
        <taxon>Metazoa</taxon>
        <taxon>Chordata</taxon>
        <taxon>Craniata</taxon>
        <taxon>Vertebrata</taxon>
        <taxon>Euteleostomi</taxon>
        <taxon>Amphibia</taxon>
        <taxon>Batrachia</taxon>
        <taxon>Caudata</taxon>
        <taxon>Salamandroidea</taxon>
        <taxon>Salamandridae</taxon>
        <taxon>Pleurodelinae</taxon>
        <taxon>Pleurodeles</taxon>
    </lineage>
</organism>
<gene>
    <name evidence="2" type="ORF">NDU88_003420</name>
</gene>
<accession>A0AAV7REV4</accession>
<evidence type="ECO:0000313" key="2">
    <source>
        <dbReference type="EMBL" id="KAJ1150630.1"/>
    </source>
</evidence>
<evidence type="ECO:0000256" key="1">
    <source>
        <dbReference type="SAM" id="MobiDB-lite"/>
    </source>
</evidence>
<proteinExistence type="predicted"/>